<feature type="domain" description="DNA methylase adenine-specific" evidence="1">
    <location>
        <begin position="49"/>
        <end position="282"/>
    </location>
</feature>
<dbReference type="KEGG" id="mcub:MCBB_1413"/>
<evidence type="ECO:0000259" key="1">
    <source>
        <dbReference type="Pfam" id="PF02384"/>
    </source>
</evidence>
<dbReference type="SUPFAM" id="SSF53335">
    <property type="entry name" value="S-adenosyl-L-methionine-dependent methyltransferases"/>
    <property type="match status" value="1"/>
</dbReference>
<dbReference type="Pfam" id="PF02384">
    <property type="entry name" value="N6_Mtase"/>
    <property type="match status" value="1"/>
</dbReference>
<sequence>MVEKEQIVWNIVNKMRSGNKSYDLNSFIDFSESEGIDVTIDLLRDADRGLGVRGGGYFPPEFVLNFITSYLKNIDVDKILDPWVKVGSVLIPLTEKLKPDLSVGFIHDKTNITVINRLQKNLDIKWEIDDPNTVLDKNSKFDVIVSFPLWSPKKDRLNFNLNDGENILIFDNVEHLEMLKSLIFLKEGGTGFFILSKRFLSFRNKKNNVFANLKKFGIYIDAVLEIPNGSFSNTGVPGDLVIFKKEEPSNLFAAELSSETSYNKSLLNNLKSRKRGKIPQLGIIQDLNDYKSLNYFINENEIIKMAKMSGLSEIPILDILVDANLAKNGKDFDETPNSVYLPIIGESDTVTSIDKLKIKPQNYIQLILDENKANAEFVSTLYNTKLGRKIRKSLTSGVTIPKINKTNLLKSNCYITDIETQIETIAVDSMLNEIFTQLDLYKKDLWKWPKSNKRVRKSIELLNVGQTFDYWLQSLPYPLSSILSTCKADRNIEHKVTHLLDFFEAYSVFNATIMLSSISANKEFFDSYFSHCIKTEDEKNNWICKASFTNWNILGACLAKKTRQLLADKESKDLCLKLFGNPTKEFMNLITSAEVYNILREVEEYRNLWKGHGAIVNQEEYQKRFDILKGYLSKIRSRISFVYDDVSLILPSLMDFDEEIYNTRCKEIKGFLPFEDKEVETITPLVKNKLYIIHENQYEPVKLLPLIRIMPGPKTDNNACYFYNRYDTKENKARFLSYHFEDEAEVNLYDDDVKSVFSILMPHH</sequence>
<dbReference type="AlphaFoldDB" id="A0A1D3L3C9"/>
<gene>
    <name evidence="2" type="ORF">MCBB_1413</name>
</gene>
<dbReference type="STRING" id="118062.MCBB_1413"/>
<dbReference type="SUPFAM" id="SSF116734">
    <property type="entry name" value="DNA methylase specificity domain"/>
    <property type="match status" value="1"/>
</dbReference>
<keyword evidence="2" id="KW-0489">Methyltransferase</keyword>
<dbReference type="GO" id="GO:0003677">
    <property type="term" value="F:DNA binding"/>
    <property type="evidence" value="ECO:0007669"/>
    <property type="project" value="InterPro"/>
</dbReference>
<evidence type="ECO:0000313" key="3">
    <source>
        <dbReference type="Proteomes" id="UP000094707"/>
    </source>
</evidence>
<protein>
    <submittedName>
        <fullName evidence="2">Type I restriction-modification system methyltransferase subunit</fullName>
    </submittedName>
</protein>
<keyword evidence="3" id="KW-1185">Reference proteome</keyword>
<dbReference type="InterPro" id="IPR029063">
    <property type="entry name" value="SAM-dependent_MTases_sf"/>
</dbReference>
<organism evidence="2 3">
    <name type="scientific">Methanobacterium congolense</name>
    <dbReference type="NCBI Taxonomy" id="118062"/>
    <lineage>
        <taxon>Archaea</taxon>
        <taxon>Methanobacteriati</taxon>
        <taxon>Methanobacteriota</taxon>
        <taxon>Methanomada group</taxon>
        <taxon>Methanobacteria</taxon>
        <taxon>Methanobacteriales</taxon>
        <taxon>Methanobacteriaceae</taxon>
        <taxon>Methanobacterium</taxon>
    </lineage>
</organism>
<dbReference type="GO" id="GO:0008170">
    <property type="term" value="F:N-methyltransferase activity"/>
    <property type="evidence" value="ECO:0007669"/>
    <property type="project" value="InterPro"/>
</dbReference>
<name>A0A1D3L3C9_9EURY</name>
<reference evidence="2 3" key="1">
    <citation type="submission" date="2016-08" db="EMBL/GenBank/DDBJ databases">
        <authorList>
            <person name="Seilhamer J.J."/>
        </authorList>
    </citation>
    <scope>NUCLEOTIDE SEQUENCE [LARGE SCALE GENOMIC DNA]</scope>
    <source>
        <strain evidence="2">Buetzberg</strain>
    </source>
</reference>
<keyword evidence="2" id="KW-0808">Transferase</keyword>
<evidence type="ECO:0000313" key="2">
    <source>
        <dbReference type="EMBL" id="SCG85970.1"/>
    </source>
</evidence>
<dbReference type="Proteomes" id="UP000094707">
    <property type="component" value="Chromosome I"/>
</dbReference>
<proteinExistence type="predicted"/>
<accession>A0A1D3L3C9</accession>
<dbReference type="EMBL" id="LT607756">
    <property type="protein sequence ID" value="SCG85970.1"/>
    <property type="molecule type" value="Genomic_DNA"/>
</dbReference>
<dbReference type="InterPro" id="IPR003356">
    <property type="entry name" value="DNA_methylase_A-5"/>
</dbReference>
<dbReference type="Gene3D" id="3.40.50.150">
    <property type="entry name" value="Vaccinia Virus protein VP39"/>
    <property type="match status" value="1"/>
</dbReference>
<dbReference type="GO" id="GO:0032259">
    <property type="term" value="P:methylation"/>
    <property type="evidence" value="ECO:0007669"/>
    <property type="project" value="UniProtKB-KW"/>
</dbReference>